<feature type="binding site" evidence="7 10">
    <location>
        <position position="97"/>
    </location>
    <ligand>
        <name>Mg(2+)</name>
        <dbReference type="ChEBI" id="CHEBI:18420"/>
    </ligand>
</feature>
<dbReference type="InterPro" id="IPR003700">
    <property type="entry name" value="Pantoate_hydroxy_MeTrfase"/>
</dbReference>
<evidence type="ECO:0000256" key="10">
    <source>
        <dbReference type="PIRSR" id="PIRSR000388-3"/>
    </source>
</evidence>
<proteinExistence type="inferred from homology"/>
<evidence type="ECO:0000256" key="5">
    <source>
        <dbReference type="ARBA" id="ARBA00022679"/>
    </source>
</evidence>
<dbReference type="GO" id="GO:0032259">
    <property type="term" value="P:methylation"/>
    <property type="evidence" value="ECO:0007669"/>
    <property type="project" value="UniProtKB-KW"/>
</dbReference>
<dbReference type="GO" id="GO:0003864">
    <property type="term" value="F:3-methyl-2-oxobutanoate hydroxymethyltransferase activity"/>
    <property type="evidence" value="ECO:0007669"/>
    <property type="project" value="UniProtKB-UniRule"/>
</dbReference>
<evidence type="ECO:0000256" key="4">
    <source>
        <dbReference type="ARBA" id="ARBA00022655"/>
    </source>
</evidence>
<dbReference type="Proteomes" id="UP000275356">
    <property type="component" value="Unassembled WGS sequence"/>
</dbReference>
<dbReference type="PIRSF" id="PIRSF000388">
    <property type="entry name" value="Pantoate_hydroxy_MeTrfase"/>
    <property type="match status" value="1"/>
</dbReference>
<accession>A0A3N2D1V4</accession>
<evidence type="ECO:0000256" key="3">
    <source>
        <dbReference type="ARBA" id="ARBA00011424"/>
    </source>
</evidence>
<dbReference type="InterPro" id="IPR015813">
    <property type="entry name" value="Pyrv/PenolPyrv_kinase-like_dom"/>
</dbReference>
<dbReference type="EC" id="2.1.2.11" evidence="7"/>
<keyword evidence="11" id="KW-0489">Methyltransferase</keyword>
<comment type="cofactor">
    <cofactor evidence="7 10">
        <name>Mg(2+)</name>
        <dbReference type="ChEBI" id="CHEBI:18420"/>
    </cofactor>
    <text evidence="7 10">Binds 1 Mg(2+) ion per subunit.</text>
</comment>
<evidence type="ECO:0000256" key="7">
    <source>
        <dbReference type="HAMAP-Rule" id="MF_00156"/>
    </source>
</evidence>
<keyword evidence="4 7" id="KW-0566">Pantothenate biosynthesis</keyword>
<gene>
    <name evidence="7" type="primary">panB</name>
    <name evidence="11" type="ORF">EDD28_3171</name>
</gene>
<comment type="subunit">
    <text evidence="3 7">Homodecamer; pentamer of dimers.</text>
</comment>
<feature type="binding site" evidence="7 10">
    <location>
        <position position="58"/>
    </location>
    <ligand>
        <name>Mg(2+)</name>
        <dbReference type="ChEBI" id="CHEBI:18420"/>
    </ligand>
</feature>
<sequence length="279" mass="28748">MPAPQESTPVPTQPKRYRVPHLRASKEAGRPITMLTAYDAVTARIFDAAGVDSLLVGDSIGNNMLGYPSTLPVTVDQMVVATRAVAGAAARALVVADLPFGSYEASAAQAHATAVRLMKEGGAGAVKLEGGQHMVEQVRLLSTTGIPVVGHLGLTPQSENVFGGMKVQGRGEAAAQKLLADALALEAAGAVAIVLEMVPGPLATRVTKELAIPTIGIGAGVECDGQVLVWTDMAGMADWAPKFSRAFGQVGAALSAAAGDYVGAVRERIFPGPEHTFDE</sequence>
<comment type="subcellular location">
    <subcellularLocation>
        <location evidence="7">Cytoplasm</location>
    </subcellularLocation>
</comment>
<dbReference type="AlphaFoldDB" id="A0A3N2D1V4"/>
<dbReference type="PANTHER" id="PTHR20881:SF0">
    <property type="entry name" value="3-METHYL-2-OXOBUTANOATE HYDROXYMETHYLTRANSFERASE"/>
    <property type="match status" value="1"/>
</dbReference>
<comment type="similarity">
    <text evidence="2 7">Belongs to the PanB family.</text>
</comment>
<dbReference type="PANTHER" id="PTHR20881">
    <property type="entry name" value="3-METHYL-2-OXOBUTANOATE HYDROXYMETHYLTRANSFERASE"/>
    <property type="match status" value="1"/>
</dbReference>
<dbReference type="NCBIfam" id="TIGR00222">
    <property type="entry name" value="panB"/>
    <property type="match status" value="1"/>
</dbReference>
<dbReference type="FunFam" id="3.20.20.60:FF:000003">
    <property type="entry name" value="3-methyl-2-oxobutanoate hydroxymethyltransferase"/>
    <property type="match status" value="1"/>
</dbReference>
<comment type="function">
    <text evidence="6 7">Catalyzes the reversible reaction in which hydroxymethyl group from 5,10-methylenetetrahydrofolate is transferred onto alpha-ketoisovalerate to form ketopantoate.</text>
</comment>
<reference evidence="11 12" key="1">
    <citation type="submission" date="2018-11" db="EMBL/GenBank/DDBJ databases">
        <title>Sequencing the genomes of 1000 actinobacteria strains.</title>
        <authorList>
            <person name="Klenk H.-P."/>
        </authorList>
    </citation>
    <scope>NUCLEOTIDE SEQUENCE [LARGE SCALE GENOMIC DNA]</scope>
    <source>
        <strain evidence="11 12">DSM 13521</strain>
    </source>
</reference>
<dbReference type="OrthoDB" id="9781789at2"/>
<dbReference type="Gene3D" id="3.20.20.60">
    <property type="entry name" value="Phosphoenolpyruvate-binding domains"/>
    <property type="match status" value="1"/>
</dbReference>
<name>A0A3N2D1V4_9MICO</name>
<comment type="caution">
    <text evidence="11">The sequence shown here is derived from an EMBL/GenBank/DDBJ whole genome shotgun (WGS) entry which is preliminary data.</text>
</comment>
<dbReference type="InterPro" id="IPR040442">
    <property type="entry name" value="Pyrv_kinase-like_dom_sf"/>
</dbReference>
<keyword evidence="5 7" id="KW-0808">Transferase</keyword>
<keyword evidence="7" id="KW-0963">Cytoplasm</keyword>
<evidence type="ECO:0000256" key="1">
    <source>
        <dbReference type="ARBA" id="ARBA00005033"/>
    </source>
</evidence>
<evidence type="ECO:0000256" key="8">
    <source>
        <dbReference type="PIRSR" id="PIRSR000388-1"/>
    </source>
</evidence>
<keyword evidence="7 10" id="KW-0479">Metal-binding</keyword>
<feature type="binding site" evidence="7 9">
    <location>
        <begin position="58"/>
        <end position="59"/>
    </location>
    <ligand>
        <name>3-methyl-2-oxobutanoate</name>
        <dbReference type="ChEBI" id="CHEBI:11851"/>
    </ligand>
</feature>
<dbReference type="GO" id="GO:0015940">
    <property type="term" value="P:pantothenate biosynthetic process"/>
    <property type="evidence" value="ECO:0007669"/>
    <property type="project" value="UniProtKB-UniRule"/>
</dbReference>
<evidence type="ECO:0000256" key="2">
    <source>
        <dbReference type="ARBA" id="ARBA00008676"/>
    </source>
</evidence>
<dbReference type="CDD" id="cd06557">
    <property type="entry name" value="KPHMT-like"/>
    <property type="match status" value="1"/>
</dbReference>
<feature type="binding site" evidence="7 9">
    <location>
        <position position="127"/>
    </location>
    <ligand>
        <name>3-methyl-2-oxobutanoate</name>
        <dbReference type="ChEBI" id="CHEBI:11851"/>
    </ligand>
</feature>
<protein>
    <recommendedName>
        <fullName evidence="7">3-methyl-2-oxobutanoate hydroxymethyltransferase</fullName>
        <ecNumber evidence="7">2.1.2.11</ecNumber>
    </recommendedName>
    <alternativeName>
        <fullName evidence="7">Ketopantoate hydroxymethyltransferase</fullName>
        <shortName evidence="7">KPHMT</shortName>
    </alternativeName>
</protein>
<dbReference type="UniPathway" id="UPA00028">
    <property type="reaction ID" value="UER00003"/>
</dbReference>
<feature type="active site" description="Proton acceptor" evidence="7 8">
    <location>
        <position position="196"/>
    </location>
</feature>
<evidence type="ECO:0000313" key="12">
    <source>
        <dbReference type="Proteomes" id="UP000275356"/>
    </source>
</evidence>
<organism evidence="11 12">
    <name type="scientific">Salana multivorans</name>
    <dbReference type="NCBI Taxonomy" id="120377"/>
    <lineage>
        <taxon>Bacteria</taxon>
        <taxon>Bacillati</taxon>
        <taxon>Actinomycetota</taxon>
        <taxon>Actinomycetes</taxon>
        <taxon>Micrococcales</taxon>
        <taxon>Beutenbergiaceae</taxon>
        <taxon>Salana</taxon>
    </lineage>
</organism>
<evidence type="ECO:0000256" key="9">
    <source>
        <dbReference type="PIRSR" id="PIRSR000388-2"/>
    </source>
</evidence>
<dbReference type="RefSeq" id="WP_123740660.1">
    <property type="nucleotide sequence ID" value="NZ_RKHQ01000002.1"/>
</dbReference>
<dbReference type="GO" id="GO:0008168">
    <property type="term" value="F:methyltransferase activity"/>
    <property type="evidence" value="ECO:0007669"/>
    <property type="project" value="UniProtKB-KW"/>
</dbReference>
<dbReference type="EMBL" id="RKHQ01000002">
    <property type="protein sequence ID" value="ROR93749.1"/>
    <property type="molecule type" value="Genomic_DNA"/>
</dbReference>
<feature type="binding site" evidence="7 10">
    <location>
        <position position="129"/>
    </location>
    <ligand>
        <name>Mg(2+)</name>
        <dbReference type="ChEBI" id="CHEBI:18420"/>
    </ligand>
</feature>
<keyword evidence="7 10" id="KW-0460">Magnesium</keyword>
<dbReference type="SUPFAM" id="SSF51621">
    <property type="entry name" value="Phosphoenolpyruvate/pyruvate domain"/>
    <property type="match status" value="1"/>
</dbReference>
<comment type="catalytic activity">
    <reaction evidence="7">
        <text>(6R)-5,10-methylene-5,6,7,8-tetrahydrofolate + 3-methyl-2-oxobutanoate + H2O = 2-dehydropantoate + (6S)-5,6,7,8-tetrahydrofolate</text>
        <dbReference type="Rhea" id="RHEA:11824"/>
        <dbReference type="ChEBI" id="CHEBI:11561"/>
        <dbReference type="ChEBI" id="CHEBI:11851"/>
        <dbReference type="ChEBI" id="CHEBI:15377"/>
        <dbReference type="ChEBI" id="CHEBI:15636"/>
        <dbReference type="ChEBI" id="CHEBI:57453"/>
        <dbReference type="EC" id="2.1.2.11"/>
    </reaction>
</comment>
<dbReference type="HAMAP" id="MF_00156">
    <property type="entry name" value="PanB"/>
    <property type="match status" value="1"/>
</dbReference>
<comment type="pathway">
    <text evidence="1 7">Cofactor biosynthesis; (R)-pantothenate biosynthesis; (R)-pantoate from 3-methyl-2-oxobutanoate: step 1/2.</text>
</comment>
<keyword evidence="12" id="KW-1185">Reference proteome</keyword>
<dbReference type="GO" id="GO:0005737">
    <property type="term" value="C:cytoplasm"/>
    <property type="evidence" value="ECO:0007669"/>
    <property type="project" value="UniProtKB-SubCell"/>
</dbReference>
<evidence type="ECO:0000256" key="6">
    <source>
        <dbReference type="ARBA" id="ARBA00056497"/>
    </source>
</evidence>
<feature type="binding site" evidence="7 9">
    <location>
        <position position="97"/>
    </location>
    <ligand>
        <name>3-methyl-2-oxobutanoate</name>
        <dbReference type="ChEBI" id="CHEBI:11851"/>
    </ligand>
</feature>
<dbReference type="Pfam" id="PF02548">
    <property type="entry name" value="Pantoate_transf"/>
    <property type="match status" value="1"/>
</dbReference>
<dbReference type="GO" id="GO:0000287">
    <property type="term" value="F:magnesium ion binding"/>
    <property type="evidence" value="ECO:0007669"/>
    <property type="project" value="TreeGrafter"/>
</dbReference>
<dbReference type="NCBIfam" id="NF001452">
    <property type="entry name" value="PRK00311.1"/>
    <property type="match status" value="1"/>
</dbReference>
<evidence type="ECO:0000313" key="11">
    <source>
        <dbReference type="EMBL" id="ROR93749.1"/>
    </source>
</evidence>